<gene>
    <name evidence="2" type="ORF">PCOR1329_LOCUS79635</name>
</gene>
<protein>
    <recommendedName>
        <fullName evidence="4">Phospholipid scramblase</fullName>
    </recommendedName>
</protein>
<evidence type="ECO:0000256" key="1">
    <source>
        <dbReference type="SAM" id="MobiDB-lite"/>
    </source>
</evidence>
<comment type="caution">
    <text evidence="2">The sequence shown here is derived from an EMBL/GenBank/DDBJ whole genome shotgun (WGS) entry which is preliminary data.</text>
</comment>
<reference evidence="2" key="1">
    <citation type="submission" date="2023-10" db="EMBL/GenBank/DDBJ databases">
        <authorList>
            <person name="Chen Y."/>
            <person name="Shah S."/>
            <person name="Dougan E. K."/>
            <person name="Thang M."/>
            <person name="Chan C."/>
        </authorList>
    </citation>
    <scope>NUCLEOTIDE SEQUENCE [LARGE SCALE GENOMIC DNA]</scope>
</reference>
<evidence type="ECO:0000313" key="2">
    <source>
        <dbReference type="EMBL" id="CAK0903284.1"/>
    </source>
</evidence>
<proteinExistence type="predicted"/>
<feature type="region of interest" description="Disordered" evidence="1">
    <location>
        <begin position="47"/>
        <end position="76"/>
    </location>
</feature>
<evidence type="ECO:0008006" key="4">
    <source>
        <dbReference type="Google" id="ProtNLM"/>
    </source>
</evidence>
<dbReference type="Proteomes" id="UP001189429">
    <property type="component" value="Unassembled WGS sequence"/>
</dbReference>
<organism evidence="2 3">
    <name type="scientific">Prorocentrum cordatum</name>
    <dbReference type="NCBI Taxonomy" id="2364126"/>
    <lineage>
        <taxon>Eukaryota</taxon>
        <taxon>Sar</taxon>
        <taxon>Alveolata</taxon>
        <taxon>Dinophyceae</taxon>
        <taxon>Prorocentrales</taxon>
        <taxon>Prorocentraceae</taxon>
        <taxon>Prorocentrum</taxon>
    </lineage>
</organism>
<sequence>MPASQPRLLKAARPSARPLAGGNFARCLLLMSGFACHSCGWGRSLLAGAGRPRVRPPRSATGLRRRAASGGGRAAGDASAAAAAAARRSLLGAIGAYWEPPQPAQRSDAAARSHRANWTHHRRHRKSPAFVRPFARQSGPDAEGWSRVLMHPGKLQVVRSACRLGVGIRWSEVRRMALAATTAGGGLCARALFERSGDRTPLCMLSDAESIHAAYAALLTDSMISVQYRCVQVDEGGGDGVMADSEANMMALQSRLYAPRRLAASFMAAGPTSALLGRHPQPGSSTLQLAIVDPLIVGRRGKIKPYWQKAWAFALRMMECEEFPPVRISWCAGGFDGWTYSDGCHRYFASLVSGTWLRICFKPPSGRL</sequence>
<feature type="non-terminal residue" evidence="2">
    <location>
        <position position="368"/>
    </location>
</feature>
<evidence type="ECO:0000313" key="3">
    <source>
        <dbReference type="Proteomes" id="UP001189429"/>
    </source>
</evidence>
<dbReference type="EMBL" id="CAUYUJ010021197">
    <property type="protein sequence ID" value="CAK0903284.1"/>
    <property type="molecule type" value="Genomic_DNA"/>
</dbReference>
<name>A0ABN9XYA1_9DINO</name>
<accession>A0ABN9XYA1</accession>
<keyword evidence="3" id="KW-1185">Reference proteome</keyword>